<dbReference type="Proteomes" id="UP000245412">
    <property type="component" value="Unassembled WGS sequence"/>
</dbReference>
<organism evidence="1 2">
    <name type="scientific">Murimonas intestini</name>
    <dbReference type="NCBI Taxonomy" id="1337051"/>
    <lineage>
        <taxon>Bacteria</taxon>
        <taxon>Bacillati</taxon>
        <taxon>Bacillota</taxon>
        <taxon>Clostridia</taxon>
        <taxon>Lachnospirales</taxon>
        <taxon>Lachnospiraceae</taxon>
        <taxon>Murimonas</taxon>
    </lineage>
</organism>
<sequence>MDKILAEVYLPAARTSYDVRIPGRIKMYQAAELTARLLGELAEGYFKPTGEEILCDRMSGLPYDINLTPEEIGLTDGARMLLI</sequence>
<dbReference type="EMBL" id="QGGY01000002">
    <property type="protein sequence ID" value="PWJ78318.1"/>
    <property type="molecule type" value="Genomic_DNA"/>
</dbReference>
<keyword evidence="2" id="KW-1185">Reference proteome</keyword>
<dbReference type="RefSeq" id="WP_109625243.1">
    <property type="nucleotide sequence ID" value="NZ_JANKBI010000005.1"/>
</dbReference>
<comment type="caution">
    <text evidence="1">The sequence shown here is derived from an EMBL/GenBank/DDBJ whole genome shotgun (WGS) entry which is preliminary data.</text>
</comment>
<evidence type="ECO:0008006" key="3">
    <source>
        <dbReference type="Google" id="ProtNLM"/>
    </source>
</evidence>
<evidence type="ECO:0000313" key="1">
    <source>
        <dbReference type="EMBL" id="PWJ78318.1"/>
    </source>
</evidence>
<evidence type="ECO:0000313" key="2">
    <source>
        <dbReference type="Proteomes" id="UP000245412"/>
    </source>
</evidence>
<dbReference type="AlphaFoldDB" id="A0AB73T934"/>
<protein>
    <recommendedName>
        <fullName evidence="3">Methyltransferase</fullName>
    </recommendedName>
</protein>
<gene>
    <name evidence="1" type="ORF">C7383_102456</name>
</gene>
<reference evidence="1 2" key="1">
    <citation type="submission" date="2018-05" db="EMBL/GenBank/DDBJ databases">
        <authorList>
            <person name="Goeker M."/>
            <person name="Huntemann M."/>
            <person name="Clum A."/>
            <person name="Pillay M."/>
            <person name="Palaniappan K."/>
            <person name="Varghese N."/>
            <person name="Mikhailova N."/>
            <person name="Stamatis D."/>
            <person name="Reddy T."/>
            <person name="Daum C."/>
            <person name="Shapiro N."/>
            <person name="Ivanova N."/>
            <person name="Kyrpides N."/>
            <person name="Woyke T."/>
        </authorList>
    </citation>
    <scope>NUCLEOTIDE SEQUENCE [LARGE SCALE GENOMIC DNA]</scope>
    <source>
        <strain evidence="1 2">DSM 26524</strain>
    </source>
</reference>
<name>A0AB73T934_9FIRM</name>
<accession>A0AB73T934</accession>
<proteinExistence type="predicted"/>